<comment type="similarity">
    <text evidence="1">Belongs to the HpcH/HpaI aldolase family.</text>
</comment>
<dbReference type="EMBL" id="RPFJ01000030">
    <property type="protein sequence ID" value="RPD93373.1"/>
    <property type="molecule type" value="Genomic_DNA"/>
</dbReference>
<dbReference type="PANTHER" id="PTHR30502:SF0">
    <property type="entry name" value="PHOSPHOENOLPYRUVATE CARBOXYLASE FAMILY PROTEIN"/>
    <property type="match status" value="1"/>
</dbReference>
<gene>
    <name evidence="5" type="ORF">EGM88_12790</name>
</gene>
<reference evidence="5 6" key="1">
    <citation type="submission" date="2018-11" db="EMBL/GenBank/DDBJ databases">
        <title>Aureibaculum marinum gen. nov., sp. nov., a member of the family Flavobacteriaceae isolated from the Bohai Sea.</title>
        <authorList>
            <person name="Ji X."/>
        </authorList>
    </citation>
    <scope>NUCLEOTIDE SEQUENCE [LARGE SCALE GENOMIC DNA]</scope>
    <source>
        <strain evidence="5 6">BH-SD17</strain>
    </source>
</reference>
<evidence type="ECO:0000259" key="4">
    <source>
        <dbReference type="Pfam" id="PF03328"/>
    </source>
</evidence>
<dbReference type="Proteomes" id="UP000270856">
    <property type="component" value="Unassembled WGS sequence"/>
</dbReference>
<dbReference type="OrthoDB" id="86160at2"/>
<keyword evidence="6" id="KW-1185">Reference proteome</keyword>
<evidence type="ECO:0000313" key="5">
    <source>
        <dbReference type="EMBL" id="RPD93373.1"/>
    </source>
</evidence>
<dbReference type="PANTHER" id="PTHR30502">
    <property type="entry name" value="2-KETO-3-DEOXY-L-RHAMNONATE ALDOLASE"/>
    <property type="match status" value="1"/>
</dbReference>
<evidence type="ECO:0000256" key="2">
    <source>
        <dbReference type="ARBA" id="ARBA00022723"/>
    </source>
</evidence>
<evidence type="ECO:0000256" key="1">
    <source>
        <dbReference type="ARBA" id="ARBA00005568"/>
    </source>
</evidence>
<dbReference type="InterPro" id="IPR040442">
    <property type="entry name" value="Pyrv_kinase-like_dom_sf"/>
</dbReference>
<sequence length="254" mass="28046">MKKNMLKSRLNKGETVCGPFCKIQDPAIVEIAALSGFDFVIIDMEHGPYSIESLQNMIRAAEARDIIPVVRVTENSETLILRTLDVGAKCIQVPQICTKEDADKLVKATKFYPKGERGMCRYVRAAEYTNISAINHFGKANDDITTIIHIEGMEGISNLEEIVQVDGIDVIFLGPYDLSQSCGVPGEVNNPKVVDAMKGAVKIAQKYGKYIGTFTETPEKAKMWRNIGVQYISYAVDVGIIMNSFKQITGQISS</sequence>
<dbReference type="SUPFAM" id="SSF51621">
    <property type="entry name" value="Phosphoenolpyruvate/pyruvate domain"/>
    <property type="match status" value="1"/>
</dbReference>
<dbReference type="Pfam" id="PF03328">
    <property type="entry name" value="HpcH_HpaI"/>
    <property type="match status" value="1"/>
</dbReference>
<dbReference type="InterPro" id="IPR015813">
    <property type="entry name" value="Pyrv/PenolPyrv_kinase-like_dom"/>
</dbReference>
<dbReference type="GO" id="GO:0016832">
    <property type="term" value="F:aldehyde-lyase activity"/>
    <property type="evidence" value="ECO:0007669"/>
    <property type="project" value="TreeGrafter"/>
</dbReference>
<evidence type="ECO:0000256" key="3">
    <source>
        <dbReference type="ARBA" id="ARBA00023239"/>
    </source>
</evidence>
<dbReference type="GO" id="GO:0046872">
    <property type="term" value="F:metal ion binding"/>
    <property type="evidence" value="ECO:0007669"/>
    <property type="project" value="UniProtKB-KW"/>
</dbReference>
<accession>A0A3N4P1W9</accession>
<organism evidence="5 6">
    <name type="scientific">Aureibaculum marinum</name>
    <dbReference type="NCBI Taxonomy" id="2487930"/>
    <lineage>
        <taxon>Bacteria</taxon>
        <taxon>Pseudomonadati</taxon>
        <taxon>Bacteroidota</taxon>
        <taxon>Flavobacteriia</taxon>
        <taxon>Flavobacteriales</taxon>
        <taxon>Flavobacteriaceae</taxon>
        <taxon>Aureibaculum</taxon>
    </lineage>
</organism>
<feature type="domain" description="HpcH/HpaI aldolase/citrate lyase" evidence="4">
    <location>
        <begin position="20"/>
        <end position="243"/>
    </location>
</feature>
<comment type="caution">
    <text evidence="5">The sequence shown here is derived from an EMBL/GenBank/DDBJ whole genome shotgun (WGS) entry which is preliminary data.</text>
</comment>
<dbReference type="GO" id="GO:0005737">
    <property type="term" value="C:cytoplasm"/>
    <property type="evidence" value="ECO:0007669"/>
    <property type="project" value="TreeGrafter"/>
</dbReference>
<dbReference type="InterPro" id="IPR005000">
    <property type="entry name" value="Aldolase/citrate-lyase_domain"/>
</dbReference>
<dbReference type="RefSeq" id="WP_123898812.1">
    <property type="nucleotide sequence ID" value="NZ_RPFJ01000030.1"/>
</dbReference>
<dbReference type="AlphaFoldDB" id="A0A3N4P1W9"/>
<keyword evidence="3" id="KW-0456">Lyase</keyword>
<protein>
    <submittedName>
        <fullName evidence="5">Aldolase</fullName>
    </submittedName>
</protein>
<evidence type="ECO:0000313" key="6">
    <source>
        <dbReference type="Proteomes" id="UP000270856"/>
    </source>
</evidence>
<keyword evidence="2" id="KW-0479">Metal-binding</keyword>
<dbReference type="InterPro" id="IPR050251">
    <property type="entry name" value="HpcH-HpaI_aldolase"/>
</dbReference>
<dbReference type="Gene3D" id="3.20.20.60">
    <property type="entry name" value="Phosphoenolpyruvate-binding domains"/>
    <property type="match status" value="1"/>
</dbReference>
<name>A0A3N4P1W9_9FLAO</name>
<proteinExistence type="inferred from homology"/>